<evidence type="ECO:0000313" key="1">
    <source>
        <dbReference type="EMBL" id="KKK55701.1"/>
    </source>
</evidence>
<dbReference type="EMBL" id="LAZR01065366">
    <property type="protein sequence ID" value="KKK55701.1"/>
    <property type="molecule type" value="Genomic_DNA"/>
</dbReference>
<reference evidence="1" key="1">
    <citation type="journal article" date="2015" name="Nature">
        <title>Complex archaea that bridge the gap between prokaryotes and eukaryotes.</title>
        <authorList>
            <person name="Spang A."/>
            <person name="Saw J.H."/>
            <person name="Jorgensen S.L."/>
            <person name="Zaremba-Niedzwiedzka K."/>
            <person name="Martijn J."/>
            <person name="Lind A.E."/>
            <person name="van Eijk R."/>
            <person name="Schleper C."/>
            <person name="Guy L."/>
            <person name="Ettema T.J."/>
        </authorList>
    </citation>
    <scope>NUCLEOTIDE SEQUENCE</scope>
</reference>
<name>A0A0F8Z6F9_9ZZZZ</name>
<accession>A0A0F8Z6F9</accession>
<feature type="non-terminal residue" evidence="1">
    <location>
        <position position="1"/>
    </location>
</feature>
<protein>
    <submittedName>
        <fullName evidence="1">Uncharacterized protein</fullName>
    </submittedName>
</protein>
<dbReference type="AlphaFoldDB" id="A0A0F8Z6F9"/>
<gene>
    <name evidence="1" type="ORF">LCGC14_3071890</name>
</gene>
<comment type="caution">
    <text evidence="1">The sequence shown here is derived from an EMBL/GenBank/DDBJ whole genome shotgun (WGS) entry which is preliminary data.</text>
</comment>
<organism evidence="1">
    <name type="scientific">marine sediment metagenome</name>
    <dbReference type="NCBI Taxonomy" id="412755"/>
    <lineage>
        <taxon>unclassified sequences</taxon>
        <taxon>metagenomes</taxon>
        <taxon>ecological metagenomes</taxon>
    </lineage>
</organism>
<proteinExistence type="predicted"/>
<sequence length="46" mass="5337">SALTEPTFGKEAAGEESKCEMLRVNSVKSLILHWIKIRRRNCELEY</sequence>